<organism evidence="8 9">
    <name type="scientific">Poseidonocella pacifica</name>
    <dbReference type="NCBI Taxonomy" id="871651"/>
    <lineage>
        <taxon>Bacteria</taxon>
        <taxon>Pseudomonadati</taxon>
        <taxon>Pseudomonadota</taxon>
        <taxon>Alphaproteobacteria</taxon>
        <taxon>Rhodobacterales</taxon>
        <taxon>Roseobacteraceae</taxon>
        <taxon>Poseidonocella</taxon>
    </lineage>
</organism>
<dbReference type="GO" id="GO:0009279">
    <property type="term" value="C:cell outer membrane"/>
    <property type="evidence" value="ECO:0007669"/>
    <property type="project" value="UniProtKB-SubCell"/>
</dbReference>
<gene>
    <name evidence="8" type="ORF">SAMN05421688_0347</name>
</gene>
<keyword evidence="4" id="KW-1134">Transmembrane beta strand</keyword>
<reference evidence="8 9" key="1">
    <citation type="submission" date="2016-10" db="EMBL/GenBank/DDBJ databases">
        <authorList>
            <person name="de Groot N.N."/>
        </authorList>
    </citation>
    <scope>NUCLEOTIDE SEQUENCE [LARGE SCALE GENOMIC DNA]</scope>
    <source>
        <strain evidence="8 9">DSM 29316</strain>
    </source>
</reference>
<dbReference type="Gene3D" id="1.20.1600.10">
    <property type="entry name" value="Outer membrane efflux proteins (OEP)"/>
    <property type="match status" value="1"/>
</dbReference>
<dbReference type="PANTHER" id="PTHR30026:SF22">
    <property type="entry name" value="OUTER MEMBRANE EFFLUX PROTEIN"/>
    <property type="match status" value="1"/>
</dbReference>
<dbReference type="PANTHER" id="PTHR30026">
    <property type="entry name" value="OUTER MEMBRANE PROTEIN TOLC"/>
    <property type="match status" value="1"/>
</dbReference>
<dbReference type="OrthoDB" id="9789368at2"/>
<keyword evidence="6" id="KW-0472">Membrane</keyword>
<comment type="similarity">
    <text evidence="2">Belongs to the outer membrane factor (OMF) (TC 1.B.17) family.</text>
</comment>
<evidence type="ECO:0000256" key="5">
    <source>
        <dbReference type="ARBA" id="ARBA00022692"/>
    </source>
</evidence>
<proteinExistence type="inferred from homology"/>
<dbReference type="InterPro" id="IPR051906">
    <property type="entry name" value="TolC-like"/>
</dbReference>
<dbReference type="GO" id="GO:1990281">
    <property type="term" value="C:efflux pump complex"/>
    <property type="evidence" value="ECO:0007669"/>
    <property type="project" value="TreeGrafter"/>
</dbReference>
<evidence type="ECO:0000313" key="8">
    <source>
        <dbReference type="EMBL" id="SFA71949.1"/>
    </source>
</evidence>
<keyword evidence="3" id="KW-0813">Transport</keyword>
<evidence type="ECO:0000256" key="3">
    <source>
        <dbReference type="ARBA" id="ARBA00022448"/>
    </source>
</evidence>
<evidence type="ECO:0000256" key="2">
    <source>
        <dbReference type="ARBA" id="ARBA00007613"/>
    </source>
</evidence>
<protein>
    <submittedName>
        <fullName evidence="8">Outer membrane protein</fullName>
    </submittedName>
</protein>
<keyword evidence="7" id="KW-0998">Cell outer membrane</keyword>
<keyword evidence="5" id="KW-0812">Transmembrane</keyword>
<evidence type="ECO:0000256" key="4">
    <source>
        <dbReference type="ARBA" id="ARBA00022452"/>
    </source>
</evidence>
<sequence length="465" mass="49978">MAGWYQRAKQCAAITALAIGIGAPASSETLREAMVSAYKESGLLEQNRALLRAADEDVAVAAAALRPIIGYTASLSRDFGDSATQGRFTSHESSAGLSADLLLFDGGSSRLNTEAQKEVVLATRESLRALEQEVILRGVVAYMDVRLRQAVVSLRENNLRLITQELRAARDRFEVGEVTRTDVALAESRLAASRSQLAAAQGDYVRAQEEYANVIGHQPGTLAPVSPANTGVSSVAEAKAIARRTHPELEAAKHEITAAEINVARAQAALKPSLNLEGRYGITRDLDTGDEGRSGSVGLNLSGPIYRGGELSARTRQATARRDAERASLITVQRNVDQEVGNAFATLSVVRASREASVEQVRAAQVAFEGLREEATLGARTTLEVLDAEQELLDARFELVSSEVDQIISSYQLLAAMGRLTVDALNLPVQRYDPAAYYNLVKDAPVAVSRQGRALDRVLKSLNPN</sequence>
<evidence type="ECO:0000256" key="7">
    <source>
        <dbReference type="ARBA" id="ARBA00023237"/>
    </source>
</evidence>
<dbReference type="GO" id="GO:0015288">
    <property type="term" value="F:porin activity"/>
    <property type="evidence" value="ECO:0007669"/>
    <property type="project" value="TreeGrafter"/>
</dbReference>
<dbReference type="AlphaFoldDB" id="A0A1I0V6J3"/>
<dbReference type="STRING" id="871651.SAMN05421688_0347"/>
<comment type="subcellular location">
    <subcellularLocation>
        <location evidence="1">Cell outer membrane</location>
    </subcellularLocation>
</comment>
<dbReference type="RefSeq" id="WP_092059989.1">
    <property type="nucleotide sequence ID" value="NZ_FOJU01000001.1"/>
</dbReference>
<accession>A0A1I0V6J3</accession>
<dbReference type="InterPro" id="IPR003423">
    <property type="entry name" value="OMP_efflux"/>
</dbReference>
<dbReference type="Proteomes" id="UP000198796">
    <property type="component" value="Unassembled WGS sequence"/>
</dbReference>
<evidence type="ECO:0000256" key="6">
    <source>
        <dbReference type="ARBA" id="ARBA00023136"/>
    </source>
</evidence>
<dbReference type="InterPro" id="IPR010130">
    <property type="entry name" value="T1SS_OMP_TolC"/>
</dbReference>
<dbReference type="Pfam" id="PF02321">
    <property type="entry name" value="OEP"/>
    <property type="match status" value="2"/>
</dbReference>
<name>A0A1I0V6J3_9RHOB</name>
<dbReference type="GO" id="GO:0015562">
    <property type="term" value="F:efflux transmembrane transporter activity"/>
    <property type="evidence" value="ECO:0007669"/>
    <property type="project" value="InterPro"/>
</dbReference>
<evidence type="ECO:0000256" key="1">
    <source>
        <dbReference type="ARBA" id="ARBA00004442"/>
    </source>
</evidence>
<evidence type="ECO:0000313" key="9">
    <source>
        <dbReference type="Proteomes" id="UP000198796"/>
    </source>
</evidence>
<dbReference type="EMBL" id="FOJU01000001">
    <property type="protein sequence ID" value="SFA71949.1"/>
    <property type="molecule type" value="Genomic_DNA"/>
</dbReference>
<dbReference type="NCBIfam" id="TIGR01844">
    <property type="entry name" value="type_I_sec_TolC"/>
    <property type="match status" value="1"/>
</dbReference>
<dbReference type="SUPFAM" id="SSF56954">
    <property type="entry name" value="Outer membrane efflux proteins (OEP)"/>
    <property type="match status" value="1"/>
</dbReference>
<keyword evidence="9" id="KW-1185">Reference proteome</keyword>